<dbReference type="SMART" id="SM00564">
    <property type="entry name" value="PQQ"/>
    <property type="match status" value="7"/>
</dbReference>
<sequence length="422" mass="45242">MLMGGPAHAGVVQDAGRTAVEQLALAWQFRLDAAISASPVAVGNQLYAGAENGNLYAIDLDTRQLRWLFHSRGGIASTPAVADGVLYFLSRDGRFHALDAASGAPLWQFRTGGEALFAAHGMYGLPLDGEPAPDPWDFYLSSPLVHGGVVYFGSSDQCVYALDARTGKPRWVYKTGGVVHSSPALAGANIVVGSWDGALYALDAASGELRWRLQTETEQKVSIALGIQASPSVDGDTVYAGSRDGHVYAVAADSGKVRWRYDAQGSWVVSTAAVDDQQVYFGTSDTGLLVALDKTSGKERYRFDTGVWTYASPLRVGDALVAASMKGEAFALDAATGRLRWRYQTEESRRDAYGIIDKASGKFDTKRLYGSAPHELYAALEHVKRLGAFAASPLWHRGQLILATEDGRLLFFTAPAGGKPGR</sequence>
<feature type="domain" description="Pyrrolo-quinoline quinone repeat" evidence="1">
    <location>
        <begin position="145"/>
        <end position="261"/>
    </location>
</feature>
<dbReference type="InterPro" id="IPR018391">
    <property type="entry name" value="PQQ_b-propeller_rpt"/>
</dbReference>
<evidence type="ECO:0000259" key="1">
    <source>
        <dbReference type="Pfam" id="PF13360"/>
    </source>
</evidence>
<dbReference type="Pfam" id="PF13360">
    <property type="entry name" value="PQQ_2"/>
    <property type="match status" value="2"/>
</dbReference>
<dbReference type="PANTHER" id="PTHR34512:SF30">
    <property type="entry name" value="OUTER MEMBRANE PROTEIN ASSEMBLY FACTOR BAMB"/>
    <property type="match status" value="1"/>
</dbReference>
<proteinExistence type="predicted"/>
<dbReference type="InterPro" id="IPR015943">
    <property type="entry name" value="WD40/YVTN_repeat-like_dom_sf"/>
</dbReference>
<feature type="domain" description="Pyrrolo-quinoline quinone repeat" evidence="1">
    <location>
        <begin position="25"/>
        <end position="116"/>
    </location>
</feature>
<keyword evidence="3" id="KW-1185">Reference proteome</keyword>
<dbReference type="EMBL" id="JACEZS010000027">
    <property type="protein sequence ID" value="MBA5608251.1"/>
    <property type="molecule type" value="Genomic_DNA"/>
</dbReference>
<accession>A0A7W2ELU1</accession>
<dbReference type="Proteomes" id="UP000566711">
    <property type="component" value="Unassembled WGS sequence"/>
</dbReference>
<reference evidence="2 3" key="1">
    <citation type="submission" date="2020-07" db="EMBL/GenBank/DDBJ databases">
        <title>Novel species isolated from subtropical streams in China.</title>
        <authorList>
            <person name="Lu H."/>
        </authorList>
    </citation>
    <scope>NUCLEOTIDE SEQUENCE [LARGE SCALE GENOMIC DNA]</scope>
    <source>
        <strain evidence="2 3">FT3S</strain>
    </source>
</reference>
<evidence type="ECO:0000313" key="2">
    <source>
        <dbReference type="EMBL" id="MBA5608251.1"/>
    </source>
</evidence>
<gene>
    <name evidence="2" type="ORF">H3H36_23155</name>
</gene>
<organism evidence="2 3">
    <name type="scientific">Rugamonas fusca</name>
    <dbReference type="NCBI Taxonomy" id="2758568"/>
    <lineage>
        <taxon>Bacteria</taxon>
        <taxon>Pseudomonadati</taxon>
        <taxon>Pseudomonadota</taxon>
        <taxon>Betaproteobacteria</taxon>
        <taxon>Burkholderiales</taxon>
        <taxon>Oxalobacteraceae</taxon>
        <taxon>Telluria group</taxon>
        <taxon>Rugamonas</taxon>
    </lineage>
</organism>
<evidence type="ECO:0000313" key="3">
    <source>
        <dbReference type="Proteomes" id="UP000566711"/>
    </source>
</evidence>
<comment type="caution">
    <text evidence="2">The sequence shown here is derived from an EMBL/GenBank/DDBJ whole genome shotgun (WGS) entry which is preliminary data.</text>
</comment>
<dbReference type="AlphaFoldDB" id="A0A7W2ELU1"/>
<dbReference type="InterPro" id="IPR011047">
    <property type="entry name" value="Quinoprotein_ADH-like_sf"/>
</dbReference>
<dbReference type="PANTHER" id="PTHR34512">
    <property type="entry name" value="CELL SURFACE PROTEIN"/>
    <property type="match status" value="1"/>
</dbReference>
<protein>
    <submittedName>
        <fullName evidence="2">PQQ-binding-like beta-propeller repeat protein</fullName>
    </submittedName>
</protein>
<name>A0A7W2ELU1_9BURK</name>
<dbReference type="InterPro" id="IPR002372">
    <property type="entry name" value="PQQ_rpt_dom"/>
</dbReference>
<dbReference type="SUPFAM" id="SSF50998">
    <property type="entry name" value="Quinoprotein alcohol dehydrogenase-like"/>
    <property type="match status" value="2"/>
</dbReference>
<dbReference type="Gene3D" id="2.130.10.10">
    <property type="entry name" value="YVTN repeat-like/Quinoprotein amine dehydrogenase"/>
    <property type="match status" value="2"/>
</dbReference>